<reference evidence="2" key="1">
    <citation type="journal article" date="2014" name="Front. Microbiol.">
        <title>High frequency of phylogenetically diverse reductive dehalogenase-homologous genes in deep subseafloor sedimentary metagenomes.</title>
        <authorList>
            <person name="Kawai M."/>
            <person name="Futagami T."/>
            <person name="Toyoda A."/>
            <person name="Takaki Y."/>
            <person name="Nishi S."/>
            <person name="Hori S."/>
            <person name="Arai W."/>
            <person name="Tsubouchi T."/>
            <person name="Morono Y."/>
            <person name="Uchiyama I."/>
            <person name="Ito T."/>
            <person name="Fujiyama A."/>
            <person name="Inagaki F."/>
            <person name="Takami H."/>
        </authorList>
    </citation>
    <scope>NUCLEOTIDE SEQUENCE</scope>
    <source>
        <strain evidence="2">Expedition CK06-06</strain>
    </source>
</reference>
<dbReference type="EMBL" id="BART01019371">
    <property type="protein sequence ID" value="GAG85335.1"/>
    <property type="molecule type" value="Genomic_DNA"/>
</dbReference>
<evidence type="ECO:0000256" key="1">
    <source>
        <dbReference type="SAM" id="MobiDB-lite"/>
    </source>
</evidence>
<evidence type="ECO:0000313" key="2">
    <source>
        <dbReference type="EMBL" id="GAG85335.1"/>
    </source>
</evidence>
<gene>
    <name evidence="2" type="ORF">S01H4_36271</name>
</gene>
<comment type="caution">
    <text evidence="2">The sequence shown here is derived from an EMBL/GenBank/DDBJ whole genome shotgun (WGS) entry which is preliminary data.</text>
</comment>
<sequence>MLSVGVDGDRPVRDFRRPVKTGDNGGSFAPVFPLTQDLNAVDIFDAVTAGIG</sequence>
<feature type="compositionally biased region" description="Basic and acidic residues" evidence="1">
    <location>
        <begin position="7"/>
        <end position="17"/>
    </location>
</feature>
<name>X1ARI9_9ZZZZ</name>
<proteinExistence type="predicted"/>
<dbReference type="AlphaFoldDB" id="X1ARI9"/>
<feature type="region of interest" description="Disordered" evidence="1">
    <location>
        <begin position="1"/>
        <end position="21"/>
    </location>
</feature>
<protein>
    <submittedName>
        <fullName evidence="2">Uncharacterized protein</fullName>
    </submittedName>
</protein>
<accession>X1ARI9</accession>
<organism evidence="2">
    <name type="scientific">marine sediment metagenome</name>
    <dbReference type="NCBI Taxonomy" id="412755"/>
    <lineage>
        <taxon>unclassified sequences</taxon>
        <taxon>metagenomes</taxon>
        <taxon>ecological metagenomes</taxon>
    </lineage>
</organism>